<dbReference type="AlphaFoldDB" id="A0A8B8EID2"/>
<dbReference type="OrthoDB" id="2526284at2759"/>
<dbReference type="EC" id="2.4.1.-" evidence="8"/>
<keyword evidence="3 8" id="KW-0328">Glycosyltransferase</keyword>
<dbReference type="GO" id="GO:0016020">
    <property type="term" value="C:membrane"/>
    <property type="evidence" value="ECO:0007669"/>
    <property type="project" value="UniProtKB-SubCell"/>
</dbReference>
<sequence length="467" mass="53850">MKIRGSRLRITIPMILLFYTGVMLIIQLGIPNTQDLEDEVIVPPNDPKLDGILGQKWILHIQQEAPNVKMSQDQVRVHSETPVKKKSVFKKLANSVYMYSAYLENRQSENHKIKIILLRKLQGEAEIQCHFRIRGNFYRNVTASYKELSENHGRQYGGWIYECVVPISVLAEHKKRKTQLSYMSLSCGGGPLAKVKIGPSTLIKAPPKHQLGLCVPPLFGELSISAIIQFIELWKILGASHFTFYLHDISSSISNLLNFYQSRGEVTLLNWHLPDHIQNTEIWYHGQLLAIQDCLYRNMSQFHYLSFVDLDEFIIPTKNFTLLDMIQDLEFSGIYSDSFNTGLSFKSTYFAPNQILDTEQYLTYLQLLMRTKTFSSTRTKLVVQPGRVEEMGIHHVSRHLKRLTSVVDVEPEVAKVHHYRSCAKNFNSDTRCVPEVRDDVILKYADKLVTNYKNIIRKSLPLFMPKD</sequence>
<dbReference type="InterPro" id="IPR008166">
    <property type="entry name" value="Glyco_transf_92"/>
</dbReference>
<gene>
    <name evidence="10" type="primary">LOC111134560</name>
</gene>
<dbReference type="RefSeq" id="XP_022339396.1">
    <property type="nucleotide sequence ID" value="XM_022483688.1"/>
</dbReference>
<dbReference type="GeneID" id="111134560"/>
<keyword evidence="5 8" id="KW-0812">Transmembrane</keyword>
<evidence type="ECO:0000313" key="10">
    <source>
        <dbReference type="RefSeq" id="XP_022339396.1"/>
    </source>
</evidence>
<dbReference type="KEGG" id="cvn:111134560"/>
<evidence type="ECO:0000256" key="2">
    <source>
        <dbReference type="ARBA" id="ARBA00007647"/>
    </source>
</evidence>
<keyword evidence="7 8" id="KW-0472">Membrane</keyword>
<protein>
    <recommendedName>
        <fullName evidence="8">Glycosyltransferase family 92 protein</fullName>
        <ecNumber evidence="8">2.4.1.-</ecNumber>
    </recommendedName>
</protein>
<comment type="similarity">
    <text evidence="2 8">Belongs to the glycosyltransferase 92 family.</text>
</comment>
<dbReference type="GO" id="GO:0016757">
    <property type="term" value="F:glycosyltransferase activity"/>
    <property type="evidence" value="ECO:0007669"/>
    <property type="project" value="UniProtKB-UniRule"/>
</dbReference>
<feature type="transmembrane region" description="Helical" evidence="8">
    <location>
        <begin position="12"/>
        <end position="30"/>
    </location>
</feature>
<dbReference type="PANTHER" id="PTHR21461:SF69">
    <property type="entry name" value="GLYCOSYLTRANSFERASE FAMILY 92 PROTEIN"/>
    <property type="match status" value="1"/>
</dbReference>
<evidence type="ECO:0000256" key="4">
    <source>
        <dbReference type="ARBA" id="ARBA00022679"/>
    </source>
</evidence>
<dbReference type="Pfam" id="PF01697">
    <property type="entry name" value="Glyco_transf_92"/>
    <property type="match status" value="1"/>
</dbReference>
<accession>A0A8B8EID2</accession>
<evidence type="ECO:0000313" key="9">
    <source>
        <dbReference type="Proteomes" id="UP000694844"/>
    </source>
</evidence>
<comment type="subcellular location">
    <subcellularLocation>
        <location evidence="1">Membrane</location>
        <topology evidence="1">Single-pass membrane protein</topology>
    </subcellularLocation>
</comment>
<name>A0A8B8EID2_CRAVI</name>
<dbReference type="Proteomes" id="UP000694844">
    <property type="component" value="Chromosome 5"/>
</dbReference>
<organism evidence="9 10">
    <name type="scientific">Crassostrea virginica</name>
    <name type="common">Eastern oyster</name>
    <dbReference type="NCBI Taxonomy" id="6565"/>
    <lineage>
        <taxon>Eukaryota</taxon>
        <taxon>Metazoa</taxon>
        <taxon>Spiralia</taxon>
        <taxon>Lophotrochozoa</taxon>
        <taxon>Mollusca</taxon>
        <taxon>Bivalvia</taxon>
        <taxon>Autobranchia</taxon>
        <taxon>Pteriomorphia</taxon>
        <taxon>Ostreida</taxon>
        <taxon>Ostreoidea</taxon>
        <taxon>Ostreidae</taxon>
        <taxon>Crassostrea</taxon>
    </lineage>
</organism>
<evidence type="ECO:0000256" key="3">
    <source>
        <dbReference type="ARBA" id="ARBA00022676"/>
    </source>
</evidence>
<evidence type="ECO:0000256" key="6">
    <source>
        <dbReference type="ARBA" id="ARBA00022989"/>
    </source>
</evidence>
<proteinExistence type="inferred from homology"/>
<keyword evidence="4 8" id="KW-0808">Transferase</keyword>
<evidence type="ECO:0000256" key="8">
    <source>
        <dbReference type="RuleBase" id="RU366017"/>
    </source>
</evidence>
<dbReference type="PANTHER" id="PTHR21461">
    <property type="entry name" value="GLYCOSYLTRANSFERASE FAMILY 92 PROTEIN"/>
    <property type="match status" value="1"/>
</dbReference>
<keyword evidence="9" id="KW-1185">Reference proteome</keyword>
<evidence type="ECO:0000256" key="1">
    <source>
        <dbReference type="ARBA" id="ARBA00004167"/>
    </source>
</evidence>
<evidence type="ECO:0000256" key="5">
    <source>
        <dbReference type="ARBA" id="ARBA00022692"/>
    </source>
</evidence>
<dbReference type="GO" id="GO:0005737">
    <property type="term" value="C:cytoplasm"/>
    <property type="evidence" value="ECO:0007669"/>
    <property type="project" value="TreeGrafter"/>
</dbReference>
<reference evidence="10" key="1">
    <citation type="submission" date="2025-08" db="UniProtKB">
        <authorList>
            <consortium name="RefSeq"/>
        </authorList>
    </citation>
    <scope>IDENTIFICATION</scope>
    <source>
        <tissue evidence="10">Whole sample</tissue>
    </source>
</reference>
<evidence type="ECO:0000256" key="7">
    <source>
        <dbReference type="ARBA" id="ARBA00023136"/>
    </source>
</evidence>
<keyword evidence="6 8" id="KW-1133">Transmembrane helix</keyword>